<dbReference type="AlphaFoldDB" id="X0I0I1"/>
<organism evidence="2">
    <name type="scientific">Fusarium oxysporum f. sp. conglutinans race 2 54008</name>
    <dbReference type="NCBI Taxonomy" id="1089457"/>
    <lineage>
        <taxon>Eukaryota</taxon>
        <taxon>Fungi</taxon>
        <taxon>Dikarya</taxon>
        <taxon>Ascomycota</taxon>
        <taxon>Pezizomycotina</taxon>
        <taxon>Sordariomycetes</taxon>
        <taxon>Hypocreomycetidae</taxon>
        <taxon>Hypocreales</taxon>
        <taxon>Nectriaceae</taxon>
        <taxon>Fusarium</taxon>
        <taxon>Fusarium oxysporum species complex</taxon>
    </lineage>
</organism>
<dbReference type="HOGENOM" id="CLU_2372903_0_0_1"/>
<evidence type="ECO:0000313" key="2">
    <source>
        <dbReference type="EMBL" id="EXL66824.1"/>
    </source>
</evidence>
<proteinExistence type="predicted"/>
<gene>
    <name evidence="2" type="ORF">FOPG_17027</name>
</gene>
<name>X0I0I1_FUSOX</name>
<accession>X0I0I1</accession>
<reference evidence="2" key="1">
    <citation type="submission" date="2011-11" db="EMBL/GenBank/DDBJ databases">
        <title>The Genome Sequence of Fusarium oxysporum PHW808.</title>
        <authorList>
            <consortium name="The Broad Institute Genome Sequencing Platform"/>
            <person name="Ma L.-J."/>
            <person name="Gale L.R."/>
            <person name="Schwartz D.C."/>
            <person name="Zhou S."/>
            <person name="Corby-Kistler H."/>
            <person name="Young S.K."/>
            <person name="Zeng Q."/>
            <person name="Gargeya S."/>
            <person name="Fitzgerald M."/>
            <person name="Haas B."/>
            <person name="Abouelleil A."/>
            <person name="Alvarado L."/>
            <person name="Arachchi H.M."/>
            <person name="Berlin A."/>
            <person name="Brown A."/>
            <person name="Chapman S.B."/>
            <person name="Chen Z."/>
            <person name="Dunbar C."/>
            <person name="Freedman E."/>
            <person name="Gearin G."/>
            <person name="Goldberg J."/>
            <person name="Griggs A."/>
            <person name="Gujja S."/>
            <person name="Heiman D."/>
            <person name="Howarth C."/>
            <person name="Larson L."/>
            <person name="Lui A."/>
            <person name="MacDonald P.J.P."/>
            <person name="Montmayeur A."/>
            <person name="Murphy C."/>
            <person name="Neiman D."/>
            <person name="Pearson M."/>
            <person name="Priest M."/>
            <person name="Roberts A."/>
            <person name="Saif S."/>
            <person name="Shea T."/>
            <person name="Shenoy N."/>
            <person name="Sisk P."/>
            <person name="Stolte C."/>
            <person name="Sykes S."/>
            <person name="Wortman J."/>
            <person name="Nusbaum C."/>
            <person name="Birren B."/>
        </authorList>
    </citation>
    <scope>NUCLEOTIDE SEQUENCE [LARGE SCALE GENOMIC DNA]</scope>
    <source>
        <strain evidence="2">54008</strain>
    </source>
</reference>
<feature type="region of interest" description="Disordered" evidence="1">
    <location>
        <begin position="60"/>
        <end position="80"/>
    </location>
</feature>
<reference evidence="2" key="2">
    <citation type="submission" date="2014-03" db="EMBL/GenBank/DDBJ databases">
        <title>The Genome Annotation of Fusarium oxysporum PHW808.</title>
        <authorList>
            <consortium name="The Broad Institute Genomics Platform"/>
            <person name="Ma L.-J."/>
            <person name="Corby-Kistler H."/>
            <person name="Broz K."/>
            <person name="Gale L.R."/>
            <person name="Jonkers W."/>
            <person name="O'Donnell K."/>
            <person name="Ploetz R."/>
            <person name="Steinberg C."/>
            <person name="Schwartz D.C."/>
            <person name="VanEtten H."/>
            <person name="Zhou S."/>
            <person name="Young S.K."/>
            <person name="Zeng Q."/>
            <person name="Gargeya S."/>
            <person name="Fitzgerald M."/>
            <person name="Abouelleil A."/>
            <person name="Alvarado L."/>
            <person name="Chapman S.B."/>
            <person name="Gainer-Dewar J."/>
            <person name="Goldberg J."/>
            <person name="Griggs A."/>
            <person name="Gujja S."/>
            <person name="Hansen M."/>
            <person name="Howarth C."/>
            <person name="Imamovic A."/>
            <person name="Ireland A."/>
            <person name="Larimer J."/>
            <person name="McCowan C."/>
            <person name="Murphy C."/>
            <person name="Pearson M."/>
            <person name="Poon T.W."/>
            <person name="Priest M."/>
            <person name="Roberts A."/>
            <person name="Saif S."/>
            <person name="Shea T."/>
            <person name="Sykes S."/>
            <person name="Wortman J."/>
            <person name="Nusbaum C."/>
            <person name="Birren B."/>
        </authorList>
    </citation>
    <scope>NUCLEOTIDE SEQUENCE</scope>
    <source>
        <strain evidence="2">54008</strain>
    </source>
</reference>
<protein>
    <submittedName>
        <fullName evidence="2">Uncharacterized protein</fullName>
    </submittedName>
</protein>
<sequence>MGVLFTIYVEALQHEMVIPRTPSPEQPTAKALTEDILSKLSEEEICYLSEKLCELQAKQDSQRIKREANSPPRGQKSSKLVRLENLNAAVDLTED</sequence>
<evidence type="ECO:0000256" key="1">
    <source>
        <dbReference type="SAM" id="MobiDB-lite"/>
    </source>
</evidence>
<dbReference type="EMBL" id="KK033405">
    <property type="protein sequence ID" value="EXL66824.1"/>
    <property type="molecule type" value="Genomic_DNA"/>
</dbReference>
<dbReference type="OrthoDB" id="3364132at2759"/>
<dbReference type="Proteomes" id="UP000030676">
    <property type="component" value="Unassembled WGS sequence"/>
</dbReference>